<accession>A0A6P1TEH2</accession>
<evidence type="ECO:0000259" key="1">
    <source>
        <dbReference type="PROSITE" id="PS51186"/>
    </source>
</evidence>
<dbReference type="EMBL" id="CP048000">
    <property type="protein sequence ID" value="QHQ59564.1"/>
    <property type="molecule type" value="Genomic_DNA"/>
</dbReference>
<reference evidence="2 3" key="1">
    <citation type="submission" date="2020-01" db="EMBL/GenBank/DDBJ databases">
        <title>Genome analysis of Anaerocolumna sp. CBA3638.</title>
        <authorList>
            <person name="Kim J."/>
            <person name="Roh S.W."/>
        </authorList>
    </citation>
    <scope>NUCLEOTIDE SEQUENCE [LARGE SCALE GENOMIC DNA]</scope>
    <source>
        <strain evidence="2 3">CBA3638</strain>
    </source>
</reference>
<dbReference type="GO" id="GO:0016747">
    <property type="term" value="F:acyltransferase activity, transferring groups other than amino-acyl groups"/>
    <property type="evidence" value="ECO:0007669"/>
    <property type="project" value="InterPro"/>
</dbReference>
<protein>
    <submittedName>
        <fullName evidence="2">GNAT family N-acetyltransferase</fullName>
    </submittedName>
</protein>
<sequence length="184" mass="21378">MNIQTERLLLVPQGPQYLKSTHEYASDLENTKYMVNLPNVDINETKEFLDRAQAEWQKSTPEFYEFAILLNHLHIGAVSIYISEDNSEGELGWIISKKYWGHGYAAEAAREVINYAIQELNIRKFIAHCDSENTNSYRVMEKLGMTLSDRTNGRKNKCSDEDREELMYVLEIENRESSNIYQGV</sequence>
<proteinExistence type="predicted"/>
<dbReference type="PANTHER" id="PTHR43792">
    <property type="entry name" value="GNAT FAMILY, PUTATIVE (AFU_ORTHOLOGUE AFUA_3G00765)-RELATED-RELATED"/>
    <property type="match status" value="1"/>
</dbReference>
<name>A0A6P1TEH2_9FIRM</name>
<dbReference type="AlphaFoldDB" id="A0A6P1TEH2"/>
<dbReference type="PANTHER" id="PTHR43792:SF1">
    <property type="entry name" value="N-ACETYLTRANSFERASE DOMAIN-CONTAINING PROTEIN"/>
    <property type="match status" value="1"/>
</dbReference>
<dbReference type="InterPro" id="IPR016181">
    <property type="entry name" value="Acyl_CoA_acyltransferase"/>
</dbReference>
<dbReference type="Proteomes" id="UP000464314">
    <property type="component" value="Chromosome"/>
</dbReference>
<organism evidence="2 3">
    <name type="scientific">Anaerocolumna sedimenticola</name>
    <dbReference type="NCBI Taxonomy" id="2696063"/>
    <lineage>
        <taxon>Bacteria</taxon>
        <taxon>Bacillati</taxon>
        <taxon>Bacillota</taxon>
        <taxon>Clostridia</taxon>
        <taxon>Lachnospirales</taxon>
        <taxon>Lachnospiraceae</taxon>
        <taxon>Anaerocolumna</taxon>
    </lineage>
</organism>
<keyword evidence="3" id="KW-1185">Reference proteome</keyword>
<dbReference type="Pfam" id="PF13302">
    <property type="entry name" value="Acetyltransf_3"/>
    <property type="match status" value="1"/>
</dbReference>
<evidence type="ECO:0000313" key="3">
    <source>
        <dbReference type="Proteomes" id="UP000464314"/>
    </source>
</evidence>
<dbReference type="InterPro" id="IPR000182">
    <property type="entry name" value="GNAT_dom"/>
</dbReference>
<dbReference type="CDD" id="cd04301">
    <property type="entry name" value="NAT_SF"/>
    <property type="match status" value="1"/>
</dbReference>
<evidence type="ECO:0000313" key="2">
    <source>
        <dbReference type="EMBL" id="QHQ59564.1"/>
    </source>
</evidence>
<dbReference type="KEGG" id="anr:Ana3638_01090"/>
<feature type="domain" description="N-acetyltransferase" evidence="1">
    <location>
        <begin position="33"/>
        <end position="173"/>
    </location>
</feature>
<dbReference type="SUPFAM" id="SSF55729">
    <property type="entry name" value="Acyl-CoA N-acyltransferases (Nat)"/>
    <property type="match status" value="1"/>
</dbReference>
<dbReference type="RefSeq" id="WP_161836256.1">
    <property type="nucleotide sequence ID" value="NZ_CP048000.1"/>
</dbReference>
<keyword evidence="2" id="KW-0808">Transferase</keyword>
<dbReference type="Gene3D" id="3.40.630.30">
    <property type="match status" value="1"/>
</dbReference>
<gene>
    <name evidence="2" type="ORF">Ana3638_01090</name>
</gene>
<dbReference type="InterPro" id="IPR051531">
    <property type="entry name" value="N-acetyltransferase"/>
</dbReference>
<dbReference type="PROSITE" id="PS51186">
    <property type="entry name" value="GNAT"/>
    <property type="match status" value="1"/>
</dbReference>